<keyword evidence="6" id="KW-1185">Reference proteome</keyword>
<dbReference type="InterPro" id="IPR036735">
    <property type="entry name" value="NGN_dom_sf"/>
</dbReference>
<evidence type="ECO:0000256" key="2">
    <source>
        <dbReference type="ARBA" id="ARBA00023015"/>
    </source>
</evidence>
<dbReference type="GO" id="GO:0006354">
    <property type="term" value="P:DNA-templated transcription elongation"/>
    <property type="evidence" value="ECO:0007669"/>
    <property type="project" value="InterPro"/>
</dbReference>
<evidence type="ECO:0000313" key="6">
    <source>
        <dbReference type="Proteomes" id="UP000265845"/>
    </source>
</evidence>
<keyword evidence="1" id="KW-0889">Transcription antitermination</keyword>
<dbReference type="PANTHER" id="PTHR30265">
    <property type="entry name" value="RHO-INTERACTING TRANSCRIPTION TERMINATION FACTOR NUSG"/>
    <property type="match status" value="1"/>
</dbReference>
<dbReference type="InterPro" id="IPR008991">
    <property type="entry name" value="Translation_prot_SH3-like_sf"/>
</dbReference>
<keyword evidence="2" id="KW-0805">Transcription regulation</keyword>
<dbReference type="PANTHER" id="PTHR30265:SF7">
    <property type="entry name" value="TRANSCRIPTION ANTITERMINATION PROTEIN RFAH"/>
    <property type="match status" value="1"/>
</dbReference>
<dbReference type="InterPro" id="IPR006645">
    <property type="entry name" value="NGN-like_dom"/>
</dbReference>
<evidence type="ECO:0000259" key="4">
    <source>
        <dbReference type="SMART" id="SM00738"/>
    </source>
</evidence>
<dbReference type="InterPro" id="IPR043425">
    <property type="entry name" value="NusG-like"/>
</dbReference>
<dbReference type="GO" id="GO:0005829">
    <property type="term" value="C:cytosol"/>
    <property type="evidence" value="ECO:0007669"/>
    <property type="project" value="TreeGrafter"/>
</dbReference>
<evidence type="ECO:0000313" key="5">
    <source>
        <dbReference type="EMBL" id="RIJ29209.1"/>
    </source>
</evidence>
<dbReference type="AlphaFoldDB" id="A0A399RHK1"/>
<sequence length="170" mass="19194">MSVNASHTWFAAQTLAGKENIAVSHLNRQGFETTCPQLWRTVRHARQTRRVLRPIFPGYVFVNVDMQRMRWRAIDSTVGVSRIVRFGNRPAAIPTDLVESFKAQTGEDGAIEFEATFGVGDEIRVMSGAFQDRIGWIVELPDVDRVKVLLGMMTRHVEVTLPRKQLAKAS</sequence>
<dbReference type="OrthoDB" id="9787731at2"/>
<protein>
    <submittedName>
        <fullName evidence="5">Transcriptional activator RfaH</fullName>
    </submittedName>
</protein>
<keyword evidence="3" id="KW-0804">Transcription</keyword>
<name>A0A399RHK1_9PROT</name>
<evidence type="ECO:0000256" key="3">
    <source>
        <dbReference type="ARBA" id="ARBA00023163"/>
    </source>
</evidence>
<dbReference type="Gene3D" id="3.30.70.940">
    <property type="entry name" value="NusG, N-terminal domain"/>
    <property type="match status" value="1"/>
</dbReference>
<reference evidence="5 6" key="1">
    <citation type="submission" date="2018-08" db="EMBL/GenBank/DDBJ databases">
        <title>Henriciella mobilis sp. nov., isolated from seawater.</title>
        <authorList>
            <person name="Cheng H."/>
            <person name="Wu Y.-H."/>
            <person name="Xu X.-W."/>
            <person name="Guo L.-L."/>
        </authorList>
    </citation>
    <scope>NUCLEOTIDE SEQUENCE [LARGE SCALE GENOMIC DNA]</scope>
    <source>
        <strain evidence="5 6">CCUG67844</strain>
    </source>
</reference>
<feature type="domain" description="NusG-like N-terminal" evidence="4">
    <location>
        <begin position="6"/>
        <end position="105"/>
    </location>
</feature>
<organism evidence="5 6">
    <name type="scientific">Henriciella algicola</name>
    <dbReference type="NCBI Taxonomy" id="1608422"/>
    <lineage>
        <taxon>Bacteria</taxon>
        <taxon>Pseudomonadati</taxon>
        <taxon>Pseudomonadota</taxon>
        <taxon>Alphaproteobacteria</taxon>
        <taxon>Hyphomonadales</taxon>
        <taxon>Hyphomonadaceae</taxon>
        <taxon>Henriciella</taxon>
    </lineage>
</organism>
<dbReference type="SMART" id="SM00738">
    <property type="entry name" value="NGN"/>
    <property type="match status" value="1"/>
</dbReference>
<dbReference type="EMBL" id="QWGA01000007">
    <property type="protein sequence ID" value="RIJ29209.1"/>
    <property type="molecule type" value="Genomic_DNA"/>
</dbReference>
<dbReference type="RefSeq" id="WP_119454623.1">
    <property type="nucleotide sequence ID" value="NZ_QWGA01000007.1"/>
</dbReference>
<dbReference type="SUPFAM" id="SSF82679">
    <property type="entry name" value="N-utilization substance G protein NusG, N-terminal domain"/>
    <property type="match status" value="1"/>
</dbReference>
<comment type="caution">
    <text evidence="5">The sequence shown here is derived from an EMBL/GenBank/DDBJ whole genome shotgun (WGS) entry which is preliminary data.</text>
</comment>
<accession>A0A399RHK1</accession>
<dbReference type="CDD" id="cd09892">
    <property type="entry name" value="NGN_SP_RfaH"/>
    <property type="match status" value="1"/>
</dbReference>
<proteinExistence type="predicted"/>
<dbReference type="Pfam" id="PF02357">
    <property type="entry name" value="NusG"/>
    <property type="match status" value="1"/>
</dbReference>
<dbReference type="SUPFAM" id="SSF50104">
    <property type="entry name" value="Translation proteins SH3-like domain"/>
    <property type="match status" value="1"/>
</dbReference>
<dbReference type="Proteomes" id="UP000265845">
    <property type="component" value="Unassembled WGS sequence"/>
</dbReference>
<dbReference type="CDD" id="cd06091">
    <property type="entry name" value="KOW_NusG"/>
    <property type="match status" value="1"/>
</dbReference>
<dbReference type="GO" id="GO:0031564">
    <property type="term" value="P:transcription antitermination"/>
    <property type="evidence" value="ECO:0007669"/>
    <property type="project" value="UniProtKB-KW"/>
</dbReference>
<evidence type="ECO:0000256" key="1">
    <source>
        <dbReference type="ARBA" id="ARBA00022814"/>
    </source>
</evidence>
<gene>
    <name evidence="5" type="ORF">D1222_12725</name>
</gene>